<feature type="compositionally biased region" description="Basic and acidic residues" evidence="1">
    <location>
        <begin position="164"/>
        <end position="173"/>
    </location>
</feature>
<organism evidence="2 3">
    <name type="scientific">Gracilariopsis chorda</name>
    <dbReference type="NCBI Taxonomy" id="448386"/>
    <lineage>
        <taxon>Eukaryota</taxon>
        <taxon>Rhodophyta</taxon>
        <taxon>Florideophyceae</taxon>
        <taxon>Rhodymeniophycidae</taxon>
        <taxon>Gracilariales</taxon>
        <taxon>Gracilariaceae</taxon>
        <taxon>Gracilariopsis</taxon>
    </lineage>
</organism>
<evidence type="ECO:0000313" key="3">
    <source>
        <dbReference type="Proteomes" id="UP000247409"/>
    </source>
</evidence>
<dbReference type="AlphaFoldDB" id="A0A2V3J5H0"/>
<reference evidence="2 3" key="1">
    <citation type="journal article" date="2018" name="Mol. Biol. Evol.">
        <title>Analysis of the draft genome of the red seaweed Gracilariopsis chorda provides insights into genome size evolution in Rhodophyta.</title>
        <authorList>
            <person name="Lee J."/>
            <person name="Yang E.C."/>
            <person name="Graf L."/>
            <person name="Yang J.H."/>
            <person name="Qiu H."/>
            <person name="Zel Zion U."/>
            <person name="Chan C.X."/>
            <person name="Stephens T.G."/>
            <person name="Weber A.P.M."/>
            <person name="Boo G.H."/>
            <person name="Boo S.M."/>
            <person name="Kim K.M."/>
            <person name="Shin Y."/>
            <person name="Jung M."/>
            <person name="Lee S.J."/>
            <person name="Yim H.S."/>
            <person name="Lee J.H."/>
            <person name="Bhattacharya D."/>
            <person name="Yoon H.S."/>
        </authorList>
    </citation>
    <scope>NUCLEOTIDE SEQUENCE [LARGE SCALE GENOMIC DNA]</scope>
    <source>
        <strain evidence="2 3">SKKU-2015</strain>
        <tissue evidence="2">Whole body</tissue>
    </source>
</reference>
<gene>
    <name evidence="2" type="ORF">BWQ96_00502</name>
</gene>
<sequence>MSERTATCATAATCTGASMSLREHITGKCNKPQSLPSVSVVFKAYRTVGWNRRGCFASSAPRASTTTRRRRTFRGSAQAEESFEFDEDVGEKEFTEWFEEDAQESSSDEEEGGKEHEDIDDEDFDPLNYIAEEGLSSLDHDFNEANRASARRSCGTSGIPGTAQEERRKEQKRFSNLKARQRAKDALRAERCAALRWKL</sequence>
<evidence type="ECO:0000313" key="2">
    <source>
        <dbReference type="EMBL" id="PXF49624.1"/>
    </source>
</evidence>
<accession>A0A2V3J5H0</accession>
<name>A0A2V3J5H0_9FLOR</name>
<keyword evidence="3" id="KW-1185">Reference proteome</keyword>
<dbReference type="Proteomes" id="UP000247409">
    <property type="component" value="Unassembled WGS sequence"/>
</dbReference>
<evidence type="ECO:0000256" key="1">
    <source>
        <dbReference type="SAM" id="MobiDB-lite"/>
    </source>
</evidence>
<feature type="region of interest" description="Disordered" evidence="1">
    <location>
        <begin position="66"/>
        <end position="126"/>
    </location>
</feature>
<protein>
    <submittedName>
        <fullName evidence="2">Uncharacterized protein</fullName>
    </submittedName>
</protein>
<feature type="compositionally biased region" description="Acidic residues" evidence="1">
    <location>
        <begin position="81"/>
        <end position="125"/>
    </location>
</feature>
<dbReference type="EMBL" id="NBIV01000003">
    <property type="protein sequence ID" value="PXF49624.1"/>
    <property type="molecule type" value="Genomic_DNA"/>
</dbReference>
<feature type="region of interest" description="Disordered" evidence="1">
    <location>
        <begin position="146"/>
        <end position="180"/>
    </location>
</feature>
<comment type="caution">
    <text evidence="2">The sequence shown here is derived from an EMBL/GenBank/DDBJ whole genome shotgun (WGS) entry which is preliminary data.</text>
</comment>
<proteinExistence type="predicted"/>